<sequence length="133" mass="15280">MTILVGLFSRTPKDPNQKKHAEKFKEFKKLAKQKKYDEALKSGTEYLRMVPNNHDALFTVGGIYYLKKKYKTAISHFDKALEIGSYDVDVLLLKAYSHQKLGEKKRALQCCEKIQEVDPKNKAVSELLSQLNS</sequence>
<protein>
    <submittedName>
        <fullName evidence="4">TPR repeat domain containing protein</fullName>
    </submittedName>
</protein>
<dbReference type="Proteomes" id="UP000028059">
    <property type="component" value="Unassembled WGS sequence"/>
</dbReference>
<keyword evidence="2 3" id="KW-0802">TPR repeat</keyword>
<proteinExistence type="predicted"/>
<dbReference type="InterPro" id="IPR019734">
    <property type="entry name" value="TPR_rpt"/>
</dbReference>
<dbReference type="AlphaFoldDB" id="A0A081RP12"/>
<dbReference type="EMBL" id="JOKN01000007">
    <property type="protein sequence ID" value="KEQ56935.1"/>
    <property type="molecule type" value="Genomic_DNA"/>
</dbReference>
<feature type="repeat" description="TPR" evidence="3">
    <location>
        <begin position="54"/>
        <end position="87"/>
    </location>
</feature>
<evidence type="ECO:0000256" key="3">
    <source>
        <dbReference type="PROSITE-ProRule" id="PRU00339"/>
    </source>
</evidence>
<organism evidence="4 5">
    <name type="scientific">Marine Group I thaumarchaeote SCGC AAA799-N04</name>
    <dbReference type="NCBI Taxonomy" id="1502293"/>
    <lineage>
        <taxon>Archaea</taxon>
        <taxon>Nitrososphaerota</taxon>
        <taxon>Marine Group I</taxon>
    </lineage>
</organism>
<dbReference type="PANTHER" id="PTHR44943">
    <property type="entry name" value="CELLULOSE SYNTHASE OPERON PROTEIN C"/>
    <property type="match status" value="1"/>
</dbReference>
<dbReference type="SMART" id="SM00028">
    <property type="entry name" value="TPR"/>
    <property type="match status" value="2"/>
</dbReference>
<reference evidence="4 5" key="1">
    <citation type="submission" date="2014-06" db="EMBL/GenBank/DDBJ databases">
        <authorList>
            <person name="Ngugi D.K."/>
            <person name="Blom J."/>
            <person name="Alam I."/>
            <person name="Rashid M."/>
            <person name="Ba Alawi W."/>
            <person name="Zhang G."/>
            <person name="Hikmawan T."/>
            <person name="Guan Y."/>
            <person name="Antunes A."/>
            <person name="Siam R."/>
            <person name="ElDorry H."/>
            <person name="Bajic V."/>
            <person name="Stingl U."/>
        </authorList>
    </citation>
    <scope>NUCLEOTIDE SEQUENCE [LARGE SCALE GENOMIC DNA]</scope>
    <source>
        <strain evidence="4">SCGC AAA799-N04</strain>
    </source>
</reference>
<name>A0A081RP12_9ARCH</name>
<dbReference type="InterPro" id="IPR051685">
    <property type="entry name" value="Ycf3/AcsC/BcsC/TPR_MFPF"/>
</dbReference>
<dbReference type="Pfam" id="PF12895">
    <property type="entry name" value="ANAPC3"/>
    <property type="match status" value="1"/>
</dbReference>
<keyword evidence="5" id="KW-1185">Reference proteome</keyword>
<accession>A0A081RP12</accession>
<dbReference type="PANTHER" id="PTHR44943:SF8">
    <property type="entry name" value="TPR REPEAT-CONTAINING PROTEIN MJ0263"/>
    <property type="match status" value="1"/>
</dbReference>
<evidence type="ECO:0000256" key="2">
    <source>
        <dbReference type="ARBA" id="ARBA00022803"/>
    </source>
</evidence>
<dbReference type="Gene3D" id="1.25.40.10">
    <property type="entry name" value="Tetratricopeptide repeat domain"/>
    <property type="match status" value="1"/>
</dbReference>
<evidence type="ECO:0000256" key="1">
    <source>
        <dbReference type="ARBA" id="ARBA00022737"/>
    </source>
</evidence>
<keyword evidence="1" id="KW-0677">Repeat</keyword>
<dbReference type="SUPFAM" id="SSF48452">
    <property type="entry name" value="TPR-like"/>
    <property type="match status" value="1"/>
</dbReference>
<evidence type="ECO:0000313" key="4">
    <source>
        <dbReference type="EMBL" id="KEQ56935.1"/>
    </source>
</evidence>
<dbReference type="PATRIC" id="fig|1502293.3.peg.576"/>
<dbReference type="InterPro" id="IPR011990">
    <property type="entry name" value="TPR-like_helical_dom_sf"/>
</dbReference>
<gene>
    <name evidence="4" type="ORF">AAA799N04_00605</name>
</gene>
<evidence type="ECO:0000313" key="5">
    <source>
        <dbReference type="Proteomes" id="UP000028059"/>
    </source>
</evidence>
<comment type="caution">
    <text evidence="4">The sequence shown here is derived from an EMBL/GenBank/DDBJ whole genome shotgun (WGS) entry which is preliminary data.</text>
</comment>
<dbReference type="PROSITE" id="PS50005">
    <property type="entry name" value="TPR"/>
    <property type="match status" value="1"/>
</dbReference>